<gene>
    <name evidence="1" type="ORF">OVA965_LOCUS39833</name>
    <name evidence="2" type="ORF">TMI583_LOCUS41206</name>
</gene>
<comment type="caution">
    <text evidence="2">The sequence shown here is derived from an EMBL/GenBank/DDBJ whole genome shotgun (WGS) entry which is preliminary data.</text>
</comment>
<dbReference type="AlphaFoldDB" id="A0A8S2UN52"/>
<dbReference type="Proteomes" id="UP000682733">
    <property type="component" value="Unassembled WGS sequence"/>
</dbReference>
<organism evidence="2 3">
    <name type="scientific">Didymodactylos carnosus</name>
    <dbReference type="NCBI Taxonomy" id="1234261"/>
    <lineage>
        <taxon>Eukaryota</taxon>
        <taxon>Metazoa</taxon>
        <taxon>Spiralia</taxon>
        <taxon>Gnathifera</taxon>
        <taxon>Rotifera</taxon>
        <taxon>Eurotatoria</taxon>
        <taxon>Bdelloidea</taxon>
        <taxon>Philodinida</taxon>
        <taxon>Philodinidae</taxon>
        <taxon>Didymodactylos</taxon>
    </lineage>
</organism>
<feature type="non-terminal residue" evidence="2">
    <location>
        <position position="199"/>
    </location>
</feature>
<feature type="non-terminal residue" evidence="2">
    <location>
        <position position="1"/>
    </location>
</feature>
<evidence type="ECO:0000313" key="3">
    <source>
        <dbReference type="Proteomes" id="UP000682733"/>
    </source>
</evidence>
<sequence length="199" mass="21986">MTSFVHTPFLKQLICPIDDRKQRIPSAKPNVDLDTCELTTQVQVGRIQPTDATDQEQLGAKSKGIFSGKPNDNLHDAAKSGLANEAKQAIADGADIRYRKNNRTALDAAISSFHENSTKVNSRTTLSEEKQRCYIVVLGCQQIISDLQQIARKKLLESIQQAHPGRVVAYHQAGGQLTPEMLELACRSSDNVEIVDYLI</sequence>
<reference evidence="2" key="1">
    <citation type="submission" date="2021-02" db="EMBL/GenBank/DDBJ databases">
        <authorList>
            <person name="Nowell W R."/>
        </authorList>
    </citation>
    <scope>NUCLEOTIDE SEQUENCE</scope>
</reference>
<evidence type="ECO:0000313" key="2">
    <source>
        <dbReference type="EMBL" id="CAF4353589.1"/>
    </source>
</evidence>
<name>A0A8S2UN52_9BILA</name>
<dbReference type="EMBL" id="CAJNOK010042027">
    <property type="protein sequence ID" value="CAF1561594.1"/>
    <property type="molecule type" value="Genomic_DNA"/>
</dbReference>
<evidence type="ECO:0000313" key="1">
    <source>
        <dbReference type="EMBL" id="CAF1561594.1"/>
    </source>
</evidence>
<dbReference type="Proteomes" id="UP000677228">
    <property type="component" value="Unassembled WGS sequence"/>
</dbReference>
<accession>A0A8S2UN52</accession>
<protein>
    <submittedName>
        <fullName evidence="2">Uncharacterized protein</fullName>
    </submittedName>
</protein>
<dbReference type="EMBL" id="CAJOBA010064666">
    <property type="protein sequence ID" value="CAF4353589.1"/>
    <property type="molecule type" value="Genomic_DNA"/>
</dbReference>
<proteinExistence type="predicted"/>